<dbReference type="SUPFAM" id="SSF53474">
    <property type="entry name" value="alpha/beta-Hydrolases"/>
    <property type="match status" value="1"/>
</dbReference>
<feature type="domain" description="AB hydrolase-1" evidence="3">
    <location>
        <begin position="27"/>
        <end position="294"/>
    </location>
</feature>
<dbReference type="PRINTS" id="PR00412">
    <property type="entry name" value="EPOXHYDRLASE"/>
</dbReference>
<protein>
    <recommendedName>
        <fullName evidence="3">AB hydrolase-1 domain-containing protein</fullName>
    </recommendedName>
</protein>
<dbReference type="AlphaFoldDB" id="A0A0U1LNC6"/>
<dbReference type="InterPro" id="IPR000073">
    <property type="entry name" value="AB_hydrolase_1"/>
</dbReference>
<dbReference type="InterPro" id="IPR029058">
    <property type="entry name" value="AB_hydrolase_fold"/>
</dbReference>
<dbReference type="InterPro" id="IPR000639">
    <property type="entry name" value="Epox_hydrolase-like"/>
</dbReference>
<dbReference type="Proteomes" id="UP000054383">
    <property type="component" value="Unassembled WGS sequence"/>
</dbReference>
<gene>
    <name evidence="4" type="ORF">PISL3812_01886</name>
</gene>
<dbReference type="GO" id="GO:0016787">
    <property type="term" value="F:hydrolase activity"/>
    <property type="evidence" value="ECO:0007669"/>
    <property type="project" value="UniProtKB-KW"/>
</dbReference>
<sequence>MFKDFTPFDIPVEPDVTIHGVYGGSGPAVLLLHGFPQTHHIWHRIADDLAQSYFVVAMDLRGYGRSSKPEGGDGHVRYGKKAMARDALRVMDELCPRNSDHRNKDNNKDGPPFYICAHDRGARVAHRLCVAYPARVKKAIFLDICPTLAMYTQTDLVFAKTYFHWFFLVQSAPFPENVITANPQAWIQGFMGGRHAGLEAFAAACLAEYENNLKDFRSVHAMCEDYRASSTIDMEEASRDFEQGRHIQCPLRVFWGAHGVIEKCFDAQAEWEKVSTSTVEGRALDSGHYIPEERPEDVLANILEFFVN</sequence>
<evidence type="ECO:0000259" key="3">
    <source>
        <dbReference type="Pfam" id="PF00561"/>
    </source>
</evidence>
<dbReference type="STRING" id="28573.A0A0U1LNC6"/>
<dbReference type="Pfam" id="PF00561">
    <property type="entry name" value="Abhydrolase_1"/>
    <property type="match status" value="1"/>
</dbReference>
<dbReference type="Gene3D" id="3.40.50.1820">
    <property type="entry name" value="alpha/beta hydrolase"/>
    <property type="match status" value="1"/>
</dbReference>
<keyword evidence="1" id="KW-0378">Hydrolase</keyword>
<evidence type="ECO:0000313" key="5">
    <source>
        <dbReference type="Proteomes" id="UP000054383"/>
    </source>
</evidence>
<accession>A0A0U1LNC6</accession>
<organism evidence="4 5">
    <name type="scientific">Talaromyces islandicus</name>
    <name type="common">Penicillium islandicum</name>
    <dbReference type="NCBI Taxonomy" id="28573"/>
    <lineage>
        <taxon>Eukaryota</taxon>
        <taxon>Fungi</taxon>
        <taxon>Dikarya</taxon>
        <taxon>Ascomycota</taxon>
        <taxon>Pezizomycotina</taxon>
        <taxon>Eurotiomycetes</taxon>
        <taxon>Eurotiomycetidae</taxon>
        <taxon>Eurotiales</taxon>
        <taxon>Trichocomaceae</taxon>
        <taxon>Talaromyces</taxon>
        <taxon>Talaromyces sect. Islandici</taxon>
    </lineage>
</organism>
<dbReference type="EMBL" id="CVMT01000001">
    <property type="protein sequence ID" value="CRG84627.1"/>
    <property type="molecule type" value="Genomic_DNA"/>
</dbReference>
<evidence type="ECO:0000313" key="4">
    <source>
        <dbReference type="EMBL" id="CRG84627.1"/>
    </source>
</evidence>
<dbReference type="PANTHER" id="PTHR43329">
    <property type="entry name" value="EPOXIDE HYDROLASE"/>
    <property type="match status" value="1"/>
</dbReference>
<dbReference type="OMA" id="LPTLDMW"/>
<reference evidence="4 5" key="1">
    <citation type="submission" date="2015-04" db="EMBL/GenBank/DDBJ databases">
        <authorList>
            <person name="Syromyatnikov M.Y."/>
            <person name="Popov V.N."/>
        </authorList>
    </citation>
    <scope>NUCLEOTIDE SEQUENCE [LARGE SCALE GENOMIC DNA]</scope>
    <source>
        <strain evidence="4">WF-38-12</strain>
    </source>
</reference>
<evidence type="ECO:0000256" key="2">
    <source>
        <dbReference type="ARBA" id="ARBA00038334"/>
    </source>
</evidence>
<keyword evidence="5" id="KW-1185">Reference proteome</keyword>
<proteinExistence type="inferred from homology"/>
<evidence type="ECO:0000256" key="1">
    <source>
        <dbReference type="ARBA" id="ARBA00022801"/>
    </source>
</evidence>
<comment type="similarity">
    <text evidence="2">Belongs to the AB hydrolase superfamily. Epoxide hydrolase family.</text>
</comment>
<name>A0A0U1LNC6_TALIS</name>
<dbReference type="OrthoDB" id="408373at2759"/>